<reference evidence="1 2" key="1">
    <citation type="journal article" date="2022" name="Hortic Res">
        <title>A haplotype resolved chromosomal level avocado genome allows analysis of novel avocado genes.</title>
        <authorList>
            <person name="Nath O."/>
            <person name="Fletcher S.J."/>
            <person name="Hayward A."/>
            <person name="Shaw L.M."/>
            <person name="Masouleh A.K."/>
            <person name="Furtado A."/>
            <person name="Henry R.J."/>
            <person name="Mitter N."/>
        </authorList>
    </citation>
    <scope>NUCLEOTIDE SEQUENCE [LARGE SCALE GENOMIC DNA]</scope>
    <source>
        <strain evidence="2">cv. Hass</strain>
    </source>
</reference>
<evidence type="ECO:0000313" key="1">
    <source>
        <dbReference type="EMBL" id="KAJ8623980.1"/>
    </source>
</evidence>
<dbReference type="EMBL" id="CM056819">
    <property type="protein sequence ID" value="KAJ8623980.1"/>
    <property type="molecule type" value="Genomic_DNA"/>
</dbReference>
<organism evidence="1 2">
    <name type="scientific">Persea americana</name>
    <name type="common">Avocado</name>
    <dbReference type="NCBI Taxonomy" id="3435"/>
    <lineage>
        <taxon>Eukaryota</taxon>
        <taxon>Viridiplantae</taxon>
        <taxon>Streptophyta</taxon>
        <taxon>Embryophyta</taxon>
        <taxon>Tracheophyta</taxon>
        <taxon>Spermatophyta</taxon>
        <taxon>Magnoliopsida</taxon>
        <taxon>Magnoliidae</taxon>
        <taxon>Laurales</taxon>
        <taxon>Lauraceae</taxon>
        <taxon>Persea</taxon>
    </lineage>
</organism>
<dbReference type="Proteomes" id="UP001234297">
    <property type="component" value="Chromosome 11"/>
</dbReference>
<comment type="caution">
    <text evidence="1">The sequence shown here is derived from an EMBL/GenBank/DDBJ whole genome shotgun (WGS) entry which is preliminary data.</text>
</comment>
<sequence length="575" mass="65213">MLSSHSLPQLMPSPHVEQKICNLLQDCNFKQLKQIHGFIITNSLTRTIEISSRFLRRTTEFGRMDYSELVFSSIQGKCHPEIFLWNNMLRGYAHNGPSEKCIHLFDKMPERGLEPNGYTYPYVLKACLDLGNERDGKKIHCRILKTGFGSVSSVCNSVFDFYMKIGSFGNFGELGHARIGKLDDAMKVLNEMTVKPVELWNRMVFGCVDIGEVRYARRLFDEMPERDSVSWNSMISGYAKVGDVKNAEDLFRQMPEKNVVSWTTMIGVFANSGDFKAARRIFDVMPERNVVSWNCMISKYAQHEKFKEALDLFVQMQLEGVVSDGFTLVSALSACAHLGALEFGKWIHFHLIRDELHLGEIVGTALIEMYAKCGDIDKALVLFIKMFKKDVFCWNVMIKSAAIHGRFKVAIDLFSTMLNNGFIPNDFTFTSALFACNHGGLVDEGGKIFDSMKRDFGIDPKIEHYGCLIDLLGRNGRLEEAHLLAREMPFEPDIAVWGALLGGCRVRRDTKLAERVMEKIVELRSNESGVYVLLSNIYALASQWPEAQRAREKMEDGRIWKKAGWSSVLEADSGS</sequence>
<gene>
    <name evidence="1" type="ORF">MRB53_032510</name>
</gene>
<name>A0ACC2KSG3_PERAE</name>
<accession>A0ACC2KSG3</accession>
<keyword evidence="2" id="KW-1185">Reference proteome</keyword>
<proteinExistence type="predicted"/>
<evidence type="ECO:0000313" key="2">
    <source>
        <dbReference type="Proteomes" id="UP001234297"/>
    </source>
</evidence>
<protein>
    <submittedName>
        <fullName evidence="1">Uncharacterized protein</fullName>
    </submittedName>
</protein>